<reference evidence="2" key="1">
    <citation type="submission" date="2020-05" db="EMBL/GenBank/DDBJ databases">
        <title>Mycena genomes resolve the evolution of fungal bioluminescence.</title>
        <authorList>
            <person name="Tsai I.J."/>
        </authorList>
    </citation>
    <scope>NUCLEOTIDE SEQUENCE</scope>
    <source>
        <strain evidence="2">CCC161011</strain>
    </source>
</reference>
<dbReference type="AlphaFoldDB" id="A0A8H7CQ55"/>
<evidence type="ECO:0000313" key="3">
    <source>
        <dbReference type="Proteomes" id="UP000620124"/>
    </source>
</evidence>
<gene>
    <name evidence="2" type="ORF">MVEN_01776500</name>
</gene>
<feature type="compositionally biased region" description="Basic and acidic residues" evidence="1">
    <location>
        <begin position="254"/>
        <end position="263"/>
    </location>
</feature>
<evidence type="ECO:0000313" key="2">
    <source>
        <dbReference type="EMBL" id="KAF7343438.1"/>
    </source>
</evidence>
<name>A0A8H7CQ55_9AGAR</name>
<sequence length="525" mass="58653">MAKKRKAESSPAPTTDKPAKRRRGRPPKNPNTPKDTVEDTVPKLTLKIPSRSDKSTSPTSNSDSEVIDTSDNGSSVSIDDDDNDLDLVQAATEGLLGLSRRKSKNDDNDYEDAENTEEQEEEKEQEQEEEEEEQDEEEEEEDENFVFDLDFVVPVGGATDTLTVSSTITHTELFSQIAEEMGVRKKDLVIAYKFSWSKDKDKPKLLNTPAHMVKVFKDAREELVDRKKLAHKKPDAKALKKKFEVVITDLSAKHGKEKTDKAAKKPQSKGKRRTNDSDSEADVQVDKGKMTPAEALRELEQDRRCEKHDCFCVVAENGEHITLTNNNMSLWSLMLSQGLHTSKTLPPATLGLPMTTGTKSAAPSRRAPQNAPPPPPPPFPYYYPPGPYPHAYYPPPPAPPTHLPDPAPAPPATNLKKTISIDSSDDDDPTLFPTIKDWLLELDTSERGQDGHHFSQYGDSLRTNGFARVVQLADEGEKEGATLLREMCPEMSVGVARLLMRYAVKDCEKIRKAEKQRKVDWARTQ</sequence>
<evidence type="ECO:0000256" key="1">
    <source>
        <dbReference type="SAM" id="MobiDB-lite"/>
    </source>
</evidence>
<feature type="compositionally biased region" description="Acidic residues" evidence="1">
    <location>
        <begin position="108"/>
        <end position="144"/>
    </location>
</feature>
<protein>
    <submittedName>
        <fullName evidence="2">Uncharacterized protein</fullName>
    </submittedName>
</protein>
<accession>A0A8H7CQ55</accession>
<dbReference type="EMBL" id="JACAZI010000016">
    <property type="protein sequence ID" value="KAF7343438.1"/>
    <property type="molecule type" value="Genomic_DNA"/>
</dbReference>
<dbReference type="OrthoDB" id="3037216at2759"/>
<feature type="region of interest" description="Disordered" evidence="1">
    <location>
        <begin position="346"/>
        <end position="378"/>
    </location>
</feature>
<dbReference type="Proteomes" id="UP000620124">
    <property type="component" value="Unassembled WGS sequence"/>
</dbReference>
<feature type="region of interest" description="Disordered" evidence="1">
    <location>
        <begin position="1"/>
        <end position="144"/>
    </location>
</feature>
<proteinExistence type="predicted"/>
<comment type="caution">
    <text evidence="2">The sequence shown here is derived from an EMBL/GenBank/DDBJ whole genome shotgun (WGS) entry which is preliminary data.</text>
</comment>
<organism evidence="2 3">
    <name type="scientific">Mycena venus</name>
    <dbReference type="NCBI Taxonomy" id="2733690"/>
    <lineage>
        <taxon>Eukaryota</taxon>
        <taxon>Fungi</taxon>
        <taxon>Dikarya</taxon>
        <taxon>Basidiomycota</taxon>
        <taxon>Agaricomycotina</taxon>
        <taxon>Agaricomycetes</taxon>
        <taxon>Agaricomycetidae</taxon>
        <taxon>Agaricales</taxon>
        <taxon>Marasmiineae</taxon>
        <taxon>Mycenaceae</taxon>
        <taxon>Mycena</taxon>
    </lineage>
</organism>
<feature type="compositionally biased region" description="Polar residues" evidence="1">
    <location>
        <begin position="55"/>
        <end position="69"/>
    </location>
</feature>
<feature type="region of interest" description="Disordered" evidence="1">
    <location>
        <begin position="254"/>
        <end position="291"/>
    </location>
</feature>
<keyword evidence="3" id="KW-1185">Reference proteome</keyword>